<proteinExistence type="predicted"/>
<dbReference type="EMBL" id="ADBV01003016">
    <property type="protein sequence ID" value="EJW82238.1"/>
    <property type="molecule type" value="Genomic_DNA"/>
</dbReference>
<reference evidence="2" key="1">
    <citation type="submission" date="2012-08" db="EMBL/GenBank/DDBJ databases">
        <title>The Genome Sequence of Wuchereria bancrofti.</title>
        <authorList>
            <person name="Nutman T.B."/>
            <person name="Fink D.L."/>
            <person name="Russ C."/>
            <person name="Young S."/>
            <person name="Zeng Q."/>
            <person name="Koehrsen M."/>
            <person name="Alvarado L."/>
            <person name="Berlin A."/>
            <person name="Chapman S.B."/>
            <person name="Chen Z."/>
            <person name="Freedman E."/>
            <person name="Gellesch M."/>
            <person name="Goldberg J."/>
            <person name="Griggs A."/>
            <person name="Gujja S."/>
            <person name="Heilman E.R."/>
            <person name="Heiman D."/>
            <person name="Hepburn T."/>
            <person name="Howarth C."/>
            <person name="Jen D."/>
            <person name="Larson L."/>
            <person name="Lewis B."/>
            <person name="Mehta T."/>
            <person name="Park D."/>
            <person name="Pearson M."/>
            <person name="Roberts A."/>
            <person name="Saif S."/>
            <person name="Shea T."/>
            <person name="Shenoy N."/>
            <person name="Sisk P."/>
            <person name="Stolte C."/>
            <person name="Sykes S."/>
            <person name="Walk T."/>
            <person name="White J."/>
            <person name="Yandava C."/>
            <person name="Haas B."/>
            <person name="Henn M.R."/>
            <person name="Nusbaum C."/>
            <person name="Birren B."/>
        </authorList>
    </citation>
    <scope>NUCLEOTIDE SEQUENCE [LARGE SCALE GENOMIC DNA]</scope>
    <source>
        <strain evidence="2">NA</strain>
    </source>
</reference>
<accession>J9EJ85</accession>
<sequence length="85" mass="9751">MELMKDQTTANEYSTKANSITLMVTIVFSLLLHVTSANRCNWIAGTPFNIPQKWNCNDQFTQNYTITEADVYTKNSCKYTSNIMQ</sequence>
<organism evidence="1 2">
    <name type="scientific">Wuchereria bancrofti</name>
    <dbReference type="NCBI Taxonomy" id="6293"/>
    <lineage>
        <taxon>Eukaryota</taxon>
        <taxon>Metazoa</taxon>
        <taxon>Ecdysozoa</taxon>
        <taxon>Nematoda</taxon>
        <taxon>Chromadorea</taxon>
        <taxon>Rhabditida</taxon>
        <taxon>Spirurina</taxon>
        <taxon>Spiruromorpha</taxon>
        <taxon>Filarioidea</taxon>
        <taxon>Onchocercidae</taxon>
        <taxon>Wuchereria</taxon>
    </lineage>
</organism>
<evidence type="ECO:0000313" key="2">
    <source>
        <dbReference type="Proteomes" id="UP000004810"/>
    </source>
</evidence>
<name>J9EJ85_WUCBA</name>
<evidence type="ECO:0000313" key="1">
    <source>
        <dbReference type="EMBL" id="EJW82238.1"/>
    </source>
</evidence>
<gene>
    <name evidence="1" type="ORF">WUBG_06856</name>
</gene>
<dbReference type="AlphaFoldDB" id="J9EJ85"/>
<dbReference type="Proteomes" id="UP000004810">
    <property type="component" value="Unassembled WGS sequence"/>
</dbReference>
<protein>
    <submittedName>
        <fullName evidence="1">Uncharacterized protein</fullName>
    </submittedName>
</protein>
<comment type="caution">
    <text evidence="1">The sequence shown here is derived from an EMBL/GenBank/DDBJ whole genome shotgun (WGS) entry which is preliminary data.</text>
</comment>